<reference evidence="3 4" key="1">
    <citation type="submission" date="2024-03" db="EMBL/GenBank/DDBJ databases">
        <title>Novel Streptomyces species of biotechnological and ecological value are a feature of Machair soil.</title>
        <authorList>
            <person name="Prole J.R."/>
            <person name="Goodfellow M."/>
            <person name="Allenby N."/>
            <person name="Ward A.C."/>
        </authorList>
    </citation>
    <scope>NUCLEOTIDE SEQUENCE [LARGE SCALE GENOMIC DNA]</scope>
    <source>
        <strain evidence="3 4">MS1.HAVA.3</strain>
    </source>
</reference>
<dbReference type="SUPFAM" id="SSF48452">
    <property type="entry name" value="TPR-like"/>
    <property type="match status" value="1"/>
</dbReference>
<accession>A0ABU8U1L3</accession>
<name>A0ABU8U1L3_9ACTN</name>
<dbReference type="InterPro" id="IPR011990">
    <property type="entry name" value="TPR-like_helical_dom_sf"/>
</dbReference>
<evidence type="ECO:0000256" key="1">
    <source>
        <dbReference type="ARBA" id="ARBA00023012"/>
    </source>
</evidence>
<dbReference type="EMBL" id="JBBKAM010000002">
    <property type="protein sequence ID" value="MEJ8641764.1"/>
    <property type="molecule type" value="Genomic_DNA"/>
</dbReference>
<dbReference type="Proteomes" id="UP001382904">
    <property type="component" value="Unassembled WGS sequence"/>
</dbReference>
<evidence type="ECO:0000259" key="2">
    <source>
        <dbReference type="Pfam" id="PF03704"/>
    </source>
</evidence>
<keyword evidence="4" id="KW-1185">Reference proteome</keyword>
<organism evidence="3 4">
    <name type="scientific">Streptomyces caledonius</name>
    <dbReference type="NCBI Taxonomy" id="3134107"/>
    <lineage>
        <taxon>Bacteria</taxon>
        <taxon>Bacillati</taxon>
        <taxon>Actinomycetota</taxon>
        <taxon>Actinomycetes</taxon>
        <taxon>Kitasatosporales</taxon>
        <taxon>Streptomycetaceae</taxon>
        <taxon>Streptomyces</taxon>
    </lineage>
</organism>
<keyword evidence="1" id="KW-0902">Two-component regulatory system</keyword>
<proteinExistence type="predicted"/>
<gene>
    <name evidence="3" type="ORF">WKI68_10365</name>
</gene>
<dbReference type="InterPro" id="IPR005158">
    <property type="entry name" value="BTAD"/>
</dbReference>
<evidence type="ECO:0000313" key="4">
    <source>
        <dbReference type="Proteomes" id="UP001382904"/>
    </source>
</evidence>
<feature type="domain" description="Bacterial transcriptional activator" evidence="2">
    <location>
        <begin position="10"/>
        <end position="47"/>
    </location>
</feature>
<sequence length="63" mass="6780">MAADARAAPVGPGNEALTLYVAQRGRVVEELGVEPGPALRTLQERLLLQDPELMVMPVLRQDG</sequence>
<dbReference type="Pfam" id="PF03704">
    <property type="entry name" value="BTAD"/>
    <property type="match status" value="1"/>
</dbReference>
<comment type="caution">
    <text evidence="3">The sequence shown here is derived from an EMBL/GenBank/DDBJ whole genome shotgun (WGS) entry which is preliminary data.</text>
</comment>
<protein>
    <submittedName>
        <fullName evidence="3">BTAD domain-containing putative transcriptional regulator</fullName>
    </submittedName>
</protein>
<evidence type="ECO:0000313" key="3">
    <source>
        <dbReference type="EMBL" id="MEJ8641764.1"/>
    </source>
</evidence>
<dbReference type="Gene3D" id="1.25.40.10">
    <property type="entry name" value="Tetratricopeptide repeat domain"/>
    <property type="match status" value="1"/>
</dbReference>